<name>A0A495JGD3_9ACTN</name>
<reference evidence="2 3" key="1">
    <citation type="submission" date="2018-10" db="EMBL/GenBank/DDBJ databases">
        <title>Sequencing the genomes of 1000 actinobacteria strains.</title>
        <authorList>
            <person name="Klenk H.-P."/>
        </authorList>
    </citation>
    <scope>NUCLEOTIDE SEQUENCE [LARGE SCALE GENOMIC DNA]</scope>
    <source>
        <strain evidence="2 3">DSM 45175</strain>
    </source>
</reference>
<feature type="compositionally biased region" description="Basic and acidic residues" evidence="1">
    <location>
        <begin position="41"/>
        <end position="51"/>
    </location>
</feature>
<protein>
    <submittedName>
        <fullName evidence="2">Uncharacterized protein</fullName>
    </submittedName>
</protein>
<dbReference type="AlphaFoldDB" id="A0A495JGD3"/>
<dbReference type="EMBL" id="RBKT01000001">
    <property type="protein sequence ID" value="RKR87855.1"/>
    <property type="molecule type" value="Genomic_DNA"/>
</dbReference>
<feature type="compositionally biased region" description="Basic and acidic residues" evidence="1">
    <location>
        <begin position="1"/>
        <end position="23"/>
    </location>
</feature>
<sequence>MHDPVVEPDPPRRSPGPDRHRGESSGGGGHRGGNGAGHGNGSDDRDSERGLRGLIGSGASQVGVSAAMRARDASRPTEADLAEAEQRVVVIRRNWVPREDLPRNGR</sequence>
<dbReference type="Proteomes" id="UP000277671">
    <property type="component" value="Unassembled WGS sequence"/>
</dbReference>
<evidence type="ECO:0000313" key="3">
    <source>
        <dbReference type="Proteomes" id="UP000277671"/>
    </source>
</evidence>
<keyword evidence="3" id="KW-1185">Reference proteome</keyword>
<accession>A0A495JGD3</accession>
<feature type="region of interest" description="Disordered" evidence="1">
    <location>
        <begin position="1"/>
        <end position="61"/>
    </location>
</feature>
<evidence type="ECO:0000256" key="1">
    <source>
        <dbReference type="SAM" id="MobiDB-lite"/>
    </source>
</evidence>
<proteinExistence type="predicted"/>
<evidence type="ECO:0000313" key="2">
    <source>
        <dbReference type="EMBL" id="RKR87855.1"/>
    </source>
</evidence>
<organism evidence="2 3">
    <name type="scientific">Micromonospora pisi</name>
    <dbReference type="NCBI Taxonomy" id="589240"/>
    <lineage>
        <taxon>Bacteria</taxon>
        <taxon>Bacillati</taxon>
        <taxon>Actinomycetota</taxon>
        <taxon>Actinomycetes</taxon>
        <taxon>Micromonosporales</taxon>
        <taxon>Micromonosporaceae</taxon>
        <taxon>Micromonospora</taxon>
    </lineage>
</organism>
<feature type="compositionally biased region" description="Gly residues" evidence="1">
    <location>
        <begin position="24"/>
        <end position="40"/>
    </location>
</feature>
<gene>
    <name evidence="2" type="ORF">BDK92_2156</name>
</gene>
<comment type="caution">
    <text evidence="2">The sequence shown here is derived from an EMBL/GenBank/DDBJ whole genome shotgun (WGS) entry which is preliminary data.</text>
</comment>